<dbReference type="PANTHER" id="PTHR24252:SF7">
    <property type="entry name" value="HYALIN"/>
    <property type="match status" value="1"/>
</dbReference>
<evidence type="ECO:0000256" key="4">
    <source>
        <dbReference type="ARBA" id="ARBA00023157"/>
    </source>
</evidence>
<keyword evidence="1 5" id="KW-0645">Protease</keyword>
<organism evidence="9">
    <name type="scientific">Timema monikensis</name>
    <dbReference type="NCBI Taxonomy" id="170555"/>
    <lineage>
        <taxon>Eukaryota</taxon>
        <taxon>Metazoa</taxon>
        <taxon>Ecdysozoa</taxon>
        <taxon>Arthropoda</taxon>
        <taxon>Hexapoda</taxon>
        <taxon>Insecta</taxon>
        <taxon>Pterygota</taxon>
        <taxon>Neoptera</taxon>
        <taxon>Polyneoptera</taxon>
        <taxon>Phasmatodea</taxon>
        <taxon>Timematodea</taxon>
        <taxon>Timematoidea</taxon>
        <taxon>Timematidae</taxon>
        <taxon>Timema</taxon>
    </lineage>
</organism>
<evidence type="ECO:0000313" key="9">
    <source>
        <dbReference type="EMBL" id="CAD7431459.1"/>
    </source>
</evidence>
<feature type="region of interest" description="Disordered" evidence="6">
    <location>
        <begin position="278"/>
        <end position="304"/>
    </location>
</feature>
<dbReference type="FunFam" id="2.40.10.10:FF:000006">
    <property type="entry name" value="Serine proteinase stubble"/>
    <property type="match status" value="1"/>
</dbReference>
<keyword evidence="7" id="KW-0732">Signal</keyword>
<dbReference type="PROSITE" id="PS00134">
    <property type="entry name" value="TRYPSIN_HIS"/>
    <property type="match status" value="1"/>
</dbReference>
<keyword evidence="3 5" id="KW-0720">Serine protease</keyword>
<feature type="signal peptide" evidence="7">
    <location>
        <begin position="1"/>
        <end position="24"/>
    </location>
</feature>
<evidence type="ECO:0000256" key="3">
    <source>
        <dbReference type="ARBA" id="ARBA00022825"/>
    </source>
</evidence>
<dbReference type="Pfam" id="PF00089">
    <property type="entry name" value="Trypsin"/>
    <property type="match status" value="1"/>
</dbReference>
<dbReference type="Gene3D" id="2.40.10.10">
    <property type="entry name" value="Trypsin-like serine proteases"/>
    <property type="match status" value="1"/>
</dbReference>
<dbReference type="InterPro" id="IPR033116">
    <property type="entry name" value="TRYPSIN_SER"/>
</dbReference>
<feature type="domain" description="Peptidase S1" evidence="8">
    <location>
        <begin position="312"/>
        <end position="547"/>
    </location>
</feature>
<dbReference type="PRINTS" id="PR00722">
    <property type="entry name" value="CHYMOTRYPSIN"/>
</dbReference>
<protein>
    <recommendedName>
        <fullName evidence="8">Peptidase S1 domain-containing protein</fullName>
    </recommendedName>
</protein>
<evidence type="ECO:0000256" key="2">
    <source>
        <dbReference type="ARBA" id="ARBA00022801"/>
    </source>
</evidence>
<dbReference type="InterPro" id="IPR001314">
    <property type="entry name" value="Peptidase_S1A"/>
</dbReference>
<feature type="compositionally biased region" description="Polar residues" evidence="6">
    <location>
        <begin position="292"/>
        <end position="304"/>
    </location>
</feature>
<gene>
    <name evidence="9" type="ORF">TMSB3V08_LOCUS8191</name>
</gene>
<evidence type="ECO:0000256" key="7">
    <source>
        <dbReference type="SAM" id="SignalP"/>
    </source>
</evidence>
<feature type="chain" id="PRO_5030515329" description="Peptidase S1 domain-containing protein" evidence="7">
    <location>
        <begin position="25"/>
        <end position="548"/>
    </location>
</feature>
<dbReference type="SMART" id="SM00020">
    <property type="entry name" value="Tryp_SPc"/>
    <property type="match status" value="1"/>
</dbReference>
<evidence type="ECO:0000256" key="1">
    <source>
        <dbReference type="ARBA" id="ARBA00022670"/>
    </source>
</evidence>
<dbReference type="InterPro" id="IPR009003">
    <property type="entry name" value="Peptidase_S1_PA"/>
</dbReference>
<reference evidence="9" key="1">
    <citation type="submission" date="2020-11" db="EMBL/GenBank/DDBJ databases">
        <authorList>
            <person name="Tran Van P."/>
        </authorList>
    </citation>
    <scope>NUCLEOTIDE SEQUENCE</scope>
</reference>
<dbReference type="EMBL" id="OB794976">
    <property type="protein sequence ID" value="CAD7431459.1"/>
    <property type="molecule type" value="Genomic_DNA"/>
</dbReference>
<dbReference type="InterPro" id="IPR043504">
    <property type="entry name" value="Peptidase_S1_PA_chymotrypsin"/>
</dbReference>
<feature type="region of interest" description="Disordered" evidence="6">
    <location>
        <begin position="167"/>
        <end position="187"/>
    </location>
</feature>
<dbReference type="PROSITE" id="PS00135">
    <property type="entry name" value="TRYPSIN_SER"/>
    <property type="match status" value="1"/>
</dbReference>
<dbReference type="SUPFAM" id="SSF50494">
    <property type="entry name" value="Trypsin-like serine proteases"/>
    <property type="match status" value="1"/>
</dbReference>
<dbReference type="PROSITE" id="PS50240">
    <property type="entry name" value="TRYPSIN_DOM"/>
    <property type="match status" value="1"/>
</dbReference>
<keyword evidence="2 5" id="KW-0378">Hydrolase</keyword>
<dbReference type="PANTHER" id="PTHR24252">
    <property type="entry name" value="ACROSIN-RELATED"/>
    <property type="match status" value="1"/>
</dbReference>
<dbReference type="AlphaFoldDB" id="A0A7R9EE35"/>
<evidence type="ECO:0000256" key="5">
    <source>
        <dbReference type="RuleBase" id="RU363034"/>
    </source>
</evidence>
<keyword evidence="4" id="KW-1015">Disulfide bond</keyword>
<evidence type="ECO:0000256" key="6">
    <source>
        <dbReference type="SAM" id="MobiDB-lite"/>
    </source>
</evidence>
<name>A0A7R9EE35_9NEOP</name>
<sequence>MMSVYWHGVLLGVLLGVLVMVVAGWEIKWNDTDIPDSLSSLEWGEHIDGGQLRLPHGTAPHITKRTIFLGSDRRDQSFQRCLAPGERSGRCRHLRYCVMDDFKSDFPRFLDYLCVIRHSKRFPTRSTENGHEIDRLIIIYRISVKIDVDVNAASAAHSCFQTPYGSISGDGTGHHPGKSPDITLESKPGPLYEQPEALYSHYTIGPVTKQWIYDSMSHLTLTCLTCPRFVGVCCPDKSLGGSGGGLVGLGGLLPSLAGHLFSSVTATPTLNQTVAVHTNRPGRGTTARPTVKPTSSTSNRGCGVSSLQGTRIVGGQPADPMEWPWTVALLRNKVDQYCGGVLITDRHVLTAAHCVSQFAAKDIHVRLGEYDLSTPDEAPSKDFPIDEIRAHKRYSRTNYENDIAILKMKTPTTFNNYIWPVCLPPAGRDFYNKTAICSVVLGWGTMSYGGPSSVVLMEVEVPVWNQTYCATRFTQPILNTFLCAGAYEGGRDSCQGDSGGPLLYRLDNGRWVTIGVVSWGIRCGEPLRPGVYTRVNKYLNWIAENSIF</sequence>
<dbReference type="InterPro" id="IPR001254">
    <property type="entry name" value="Trypsin_dom"/>
</dbReference>
<dbReference type="GO" id="GO:0006508">
    <property type="term" value="P:proteolysis"/>
    <property type="evidence" value="ECO:0007669"/>
    <property type="project" value="UniProtKB-KW"/>
</dbReference>
<evidence type="ECO:0000259" key="8">
    <source>
        <dbReference type="PROSITE" id="PS50240"/>
    </source>
</evidence>
<proteinExistence type="predicted"/>
<accession>A0A7R9EE35</accession>
<dbReference type="GO" id="GO:0004252">
    <property type="term" value="F:serine-type endopeptidase activity"/>
    <property type="evidence" value="ECO:0007669"/>
    <property type="project" value="InterPro"/>
</dbReference>
<dbReference type="CDD" id="cd00190">
    <property type="entry name" value="Tryp_SPc"/>
    <property type="match status" value="1"/>
</dbReference>
<dbReference type="InterPro" id="IPR018114">
    <property type="entry name" value="TRYPSIN_HIS"/>
</dbReference>